<evidence type="ECO:0000259" key="10">
    <source>
        <dbReference type="Pfam" id="PF04316"/>
    </source>
</evidence>
<evidence type="ECO:0000256" key="6">
    <source>
        <dbReference type="ARBA" id="ARBA00023163"/>
    </source>
</evidence>
<dbReference type="GO" id="GO:0045892">
    <property type="term" value="P:negative regulation of DNA-templated transcription"/>
    <property type="evidence" value="ECO:0007669"/>
    <property type="project" value="InterPro"/>
</dbReference>
<organism evidence="11 12">
    <name type="scientific">Salinivibrio kushneri</name>
    <dbReference type="NCBI Taxonomy" id="1908198"/>
    <lineage>
        <taxon>Bacteria</taxon>
        <taxon>Pseudomonadati</taxon>
        <taxon>Pseudomonadota</taxon>
        <taxon>Gammaproteobacteria</taxon>
        <taxon>Vibrionales</taxon>
        <taxon>Vibrionaceae</taxon>
        <taxon>Salinivibrio</taxon>
    </lineage>
</organism>
<evidence type="ECO:0000256" key="2">
    <source>
        <dbReference type="ARBA" id="ARBA00017823"/>
    </source>
</evidence>
<evidence type="ECO:0000256" key="9">
    <source>
        <dbReference type="SAM" id="MobiDB-lite"/>
    </source>
</evidence>
<feature type="domain" description="Anti-sigma-28 factor FlgM C-terminal" evidence="10">
    <location>
        <begin position="45"/>
        <end position="98"/>
    </location>
</feature>
<evidence type="ECO:0000313" key="12">
    <source>
        <dbReference type="Proteomes" id="UP001164748"/>
    </source>
</evidence>
<evidence type="ECO:0000256" key="3">
    <source>
        <dbReference type="ARBA" id="ARBA00022491"/>
    </source>
</evidence>
<protein>
    <recommendedName>
        <fullName evidence="2">Negative regulator of flagellin synthesis</fullName>
    </recommendedName>
    <alternativeName>
        <fullName evidence="8">Anti-sigma-28 factor</fullName>
    </alternativeName>
</protein>
<dbReference type="AlphaFoldDB" id="A0AA47KJG4"/>
<feature type="compositionally biased region" description="Low complexity" evidence="9">
    <location>
        <begin position="15"/>
        <end position="27"/>
    </location>
</feature>
<comment type="similarity">
    <text evidence="1">Belongs to the FlgM family.</text>
</comment>
<dbReference type="InterPro" id="IPR007412">
    <property type="entry name" value="FlgM"/>
</dbReference>
<dbReference type="EMBL" id="CP114588">
    <property type="protein sequence ID" value="WBA08105.1"/>
    <property type="molecule type" value="Genomic_DNA"/>
</dbReference>
<evidence type="ECO:0000256" key="5">
    <source>
        <dbReference type="ARBA" id="ARBA00023015"/>
    </source>
</evidence>
<keyword evidence="11" id="KW-0969">Cilium</keyword>
<dbReference type="InterPro" id="IPR031316">
    <property type="entry name" value="FlgM_C"/>
</dbReference>
<reference evidence="11" key="1">
    <citation type="submission" date="2022-09" db="EMBL/GenBank/DDBJ databases">
        <authorList>
            <person name="Li Z.-J."/>
        </authorList>
    </citation>
    <scope>NUCLEOTIDE SEQUENCE</scope>
    <source>
        <strain evidence="11">TGB11</strain>
    </source>
</reference>
<dbReference type="InterPro" id="IPR035890">
    <property type="entry name" value="Anti-sigma-28_factor_FlgM_sf"/>
</dbReference>
<accession>A0AA47KJG4</accession>
<dbReference type="NCBIfam" id="TIGR03824">
    <property type="entry name" value="FlgM_jcvi"/>
    <property type="match status" value="1"/>
</dbReference>
<evidence type="ECO:0000256" key="8">
    <source>
        <dbReference type="ARBA" id="ARBA00030117"/>
    </source>
</evidence>
<keyword evidence="3" id="KW-0678">Repressor</keyword>
<keyword evidence="11" id="KW-0966">Cell projection</keyword>
<sequence length="107" mass="11927">MASIDQLRGNQQPLTTTRNTSNQTKTQETQSGSVREQQGVKPQDDAVSLSQQSQVIDKMNQKMASEPYFDSAKVDQIKQAISNGSYKVDPDKLAANMMRFENDINDS</sequence>
<name>A0AA47KJG4_9GAMM</name>
<comment type="function">
    <text evidence="7">Responsible for the coupling of flagellin expression to flagellar assembly by preventing expression of the flagellin genes when a component of the middle class of proteins is defective. It negatively regulates flagellar genes by inhibiting the activity of FliA by directly binding to FliA.</text>
</comment>
<dbReference type="GO" id="GO:0044781">
    <property type="term" value="P:bacterial-type flagellum organization"/>
    <property type="evidence" value="ECO:0007669"/>
    <property type="project" value="UniProtKB-KW"/>
</dbReference>
<feature type="region of interest" description="Disordered" evidence="9">
    <location>
        <begin position="1"/>
        <end position="53"/>
    </location>
</feature>
<gene>
    <name evidence="11" type="primary">flgM</name>
    <name evidence="11" type="ORF">N8M53_09740</name>
</gene>
<keyword evidence="5" id="KW-0805">Transcription regulation</keyword>
<dbReference type="RefSeq" id="WP_269578641.1">
    <property type="nucleotide sequence ID" value="NZ_CP114588.1"/>
</dbReference>
<evidence type="ECO:0000256" key="1">
    <source>
        <dbReference type="ARBA" id="ARBA00005322"/>
    </source>
</evidence>
<evidence type="ECO:0000256" key="7">
    <source>
        <dbReference type="ARBA" id="ARBA00024739"/>
    </source>
</evidence>
<keyword evidence="6" id="KW-0804">Transcription</keyword>
<keyword evidence="11" id="KW-0282">Flagellum</keyword>
<dbReference type="Proteomes" id="UP001164748">
    <property type="component" value="Chromosome"/>
</dbReference>
<evidence type="ECO:0000256" key="4">
    <source>
        <dbReference type="ARBA" id="ARBA00022795"/>
    </source>
</evidence>
<dbReference type="Pfam" id="PF04316">
    <property type="entry name" value="FlgM"/>
    <property type="match status" value="1"/>
</dbReference>
<proteinExistence type="inferred from homology"/>
<dbReference type="SUPFAM" id="SSF101498">
    <property type="entry name" value="Anti-sigma factor FlgM"/>
    <property type="match status" value="1"/>
</dbReference>
<evidence type="ECO:0000313" key="11">
    <source>
        <dbReference type="EMBL" id="WBA08105.1"/>
    </source>
</evidence>
<keyword evidence="4" id="KW-1005">Bacterial flagellum biogenesis</keyword>